<dbReference type="HOGENOM" id="CLU_2826486_0_0_14"/>
<sequence length="66" mass="7492">MPLASICINNLLNDSNSDNFDEANLKTPIKVVKKAKKILNTVKDQKSIWKLFAFIKVFLNKNLAKT</sequence>
<protein>
    <submittedName>
        <fullName evidence="1">Uncharacterized protein</fullName>
    </submittedName>
</protein>
<dbReference type="EMBL" id="FM864216">
    <property type="protein sequence ID" value="CAT05314.1"/>
    <property type="molecule type" value="Genomic_DNA"/>
</dbReference>
<evidence type="ECO:0000313" key="2">
    <source>
        <dbReference type="Proteomes" id="UP000001491"/>
    </source>
</evidence>
<reference evidence="2" key="1">
    <citation type="journal article" date="2009" name="BMC Bioinformatics">
        <title>The Mycoplasma conjunctivae genome sequencing, annotation and analysis.</title>
        <authorList>
            <person name="Calderon-Copete S.P."/>
            <person name="Wigger G."/>
            <person name="Wunderlin C."/>
            <person name="Schmidheini T."/>
            <person name="Frey J."/>
            <person name="Quail M.A."/>
            <person name="Falquet L."/>
        </authorList>
    </citation>
    <scope>NUCLEOTIDE SEQUENCE [LARGE SCALE GENOMIC DNA]</scope>
    <source>
        <strain evidence="2">ATCC 25834 / NCTC 10147 / HRC/581</strain>
    </source>
</reference>
<dbReference type="Proteomes" id="UP000001491">
    <property type="component" value="Chromosome"/>
</dbReference>
<dbReference type="KEGG" id="mco:MCJ_006190"/>
<keyword evidence="2" id="KW-1185">Reference proteome</keyword>
<accession>C5J751</accession>
<proteinExistence type="predicted"/>
<gene>
    <name evidence="1" type="ordered locus">MCJ_006190</name>
</gene>
<evidence type="ECO:0000313" key="1">
    <source>
        <dbReference type="EMBL" id="CAT05314.1"/>
    </source>
</evidence>
<dbReference type="AlphaFoldDB" id="C5J751"/>
<organism evidence="1 2">
    <name type="scientific">Mesomycoplasma conjunctivae (strain ATCC 25834 / NCTC 10147 / HRC/581)</name>
    <name type="common">Mycoplasma conjunctivae</name>
    <dbReference type="NCBI Taxonomy" id="572263"/>
    <lineage>
        <taxon>Bacteria</taxon>
        <taxon>Bacillati</taxon>
        <taxon>Mycoplasmatota</taxon>
        <taxon>Mycoplasmoidales</taxon>
        <taxon>Metamycoplasmataceae</taxon>
        <taxon>Mesomycoplasma</taxon>
    </lineage>
</organism>
<name>C5J751_MESCH</name>